<reference evidence="1" key="2">
    <citation type="submission" date="2021-01" db="EMBL/GenBank/DDBJ databases">
        <authorList>
            <person name="Schikora-Tamarit M.A."/>
        </authorList>
    </citation>
    <scope>NUCLEOTIDE SEQUENCE</scope>
    <source>
        <strain evidence="1">NCAIM Y.01608</strain>
    </source>
</reference>
<sequence>MTSTPFFLAFSISLGTISAPSLSNRDFPMFMLLTILLKVKAIPPPMIRMSTLSSKLSINWILSDTLAPPKIARNGLTGFSKALEKYSSSLAIRKPAALSLSSKPTMDEWALWAVPKASLTLDLRANTVRQESDLLTQQRLQFASNRLQGEFLVHLTVWSTQMGSQDDNLWLLIQNVLDGWQGSNNSLIVGDLVPIKRNIEVHSDEHSFTCELKVLDG</sequence>
<comment type="caution">
    <text evidence="1">The sequence shown here is derived from an EMBL/GenBank/DDBJ whole genome shotgun (WGS) entry which is preliminary data.</text>
</comment>
<accession>A0A9P8PR97</accession>
<name>A0A9P8PR97_9ASCO</name>
<dbReference type="AlphaFoldDB" id="A0A9P8PR97"/>
<dbReference type="AntiFam" id="ANF00180">
    <property type="entry name" value="Shadow ORF (opposite PGK1)"/>
</dbReference>
<reference evidence="1" key="1">
    <citation type="journal article" date="2021" name="Open Biol.">
        <title>Shared evolutionary footprints suggest mitochondrial oxidative damage underlies multiple complex I losses in fungi.</title>
        <authorList>
            <person name="Schikora-Tamarit M.A."/>
            <person name="Marcet-Houben M."/>
            <person name="Nosek J."/>
            <person name="Gabaldon T."/>
        </authorList>
    </citation>
    <scope>NUCLEOTIDE SEQUENCE</scope>
    <source>
        <strain evidence="1">NCAIM Y.01608</strain>
    </source>
</reference>
<evidence type="ECO:0000313" key="2">
    <source>
        <dbReference type="Proteomes" id="UP000788993"/>
    </source>
</evidence>
<proteinExistence type="predicted"/>
<gene>
    <name evidence="1" type="ORF">OGATHE_001358</name>
</gene>
<organism evidence="1 2">
    <name type="scientific">Ogataea polymorpha</name>
    <dbReference type="NCBI Taxonomy" id="460523"/>
    <lineage>
        <taxon>Eukaryota</taxon>
        <taxon>Fungi</taxon>
        <taxon>Dikarya</taxon>
        <taxon>Ascomycota</taxon>
        <taxon>Saccharomycotina</taxon>
        <taxon>Pichiomycetes</taxon>
        <taxon>Pichiales</taxon>
        <taxon>Pichiaceae</taxon>
        <taxon>Ogataea</taxon>
    </lineage>
</organism>
<dbReference type="EMBL" id="JAEUBD010000146">
    <property type="protein sequence ID" value="KAH3676868.1"/>
    <property type="molecule type" value="Genomic_DNA"/>
</dbReference>
<dbReference type="Proteomes" id="UP000788993">
    <property type="component" value="Unassembled WGS sequence"/>
</dbReference>
<evidence type="ECO:0000313" key="1">
    <source>
        <dbReference type="EMBL" id="KAH3676868.1"/>
    </source>
</evidence>
<protein>
    <submittedName>
        <fullName evidence="1">Uncharacterized protein</fullName>
    </submittedName>
</protein>
<keyword evidence="2" id="KW-1185">Reference proteome</keyword>